<feature type="compositionally biased region" description="Pro residues" evidence="1">
    <location>
        <begin position="39"/>
        <end position="53"/>
    </location>
</feature>
<dbReference type="PANTHER" id="PTHR21590">
    <property type="entry name" value="SEA DOMAIN-CONTAINING PROTEIN"/>
    <property type="match status" value="1"/>
</dbReference>
<evidence type="ECO:0000313" key="2">
    <source>
        <dbReference type="EMBL" id="KAF3832551.1"/>
    </source>
</evidence>
<keyword evidence="3" id="KW-1185">Reference proteome</keyword>
<feature type="compositionally biased region" description="Polar residues" evidence="1">
    <location>
        <begin position="69"/>
        <end position="86"/>
    </location>
</feature>
<dbReference type="Proteomes" id="UP000518266">
    <property type="component" value="Unassembled WGS sequence"/>
</dbReference>
<proteinExistence type="predicted"/>
<evidence type="ECO:0000313" key="3">
    <source>
        <dbReference type="Proteomes" id="UP000518266"/>
    </source>
</evidence>
<dbReference type="PANTHER" id="PTHR21590:SF3">
    <property type="entry name" value="UPF0606 PROTEIN KIAA1549L"/>
    <property type="match status" value="1"/>
</dbReference>
<protein>
    <submittedName>
        <fullName evidence="2">Uncharacterized protein</fullName>
    </submittedName>
</protein>
<sequence>MSCGQGLQWVPSYGSDIYDCSLPKPAFRFTQLPDMAIGSPPPLPPRTGPPPGNPLRRSTSDLGPKGRSLETSVTGMHSQRDSNPYGPTSRAALPSIAAEPVSNYSGNPITAVYAIPATRSGYSEYFVSAPTTSYHSPSWMSYPPEAEDLPPQWADSVPLPGYVEAFPHPRYPQGSPPRLPLQYNQALELPPTAPSTACQQSLPQLVKDMDNVPLSSLSTSALVQAIRQEVAKLAKKQNDMFEF</sequence>
<comment type="caution">
    <text evidence="2">The sequence shown here is derived from an EMBL/GenBank/DDBJ whole genome shotgun (WGS) entry which is preliminary data.</text>
</comment>
<accession>A0A7J5X6F2</accession>
<dbReference type="OrthoDB" id="9939624at2759"/>
<gene>
    <name evidence="2" type="ORF">F7725_026216</name>
</gene>
<evidence type="ECO:0000256" key="1">
    <source>
        <dbReference type="SAM" id="MobiDB-lite"/>
    </source>
</evidence>
<dbReference type="EMBL" id="JAAKFY010000027">
    <property type="protein sequence ID" value="KAF3832551.1"/>
    <property type="molecule type" value="Genomic_DNA"/>
</dbReference>
<organism evidence="2 3">
    <name type="scientific">Dissostichus mawsoni</name>
    <name type="common">Antarctic cod</name>
    <dbReference type="NCBI Taxonomy" id="36200"/>
    <lineage>
        <taxon>Eukaryota</taxon>
        <taxon>Metazoa</taxon>
        <taxon>Chordata</taxon>
        <taxon>Craniata</taxon>
        <taxon>Vertebrata</taxon>
        <taxon>Euteleostomi</taxon>
        <taxon>Actinopterygii</taxon>
        <taxon>Neopterygii</taxon>
        <taxon>Teleostei</taxon>
        <taxon>Neoteleostei</taxon>
        <taxon>Acanthomorphata</taxon>
        <taxon>Eupercaria</taxon>
        <taxon>Perciformes</taxon>
        <taxon>Notothenioidei</taxon>
        <taxon>Nototheniidae</taxon>
        <taxon>Dissostichus</taxon>
    </lineage>
</organism>
<dbReference type="AlphaFoldDB" id="A0A7J5X6F2"/>
<name>A0A7J5X6F2_DISMA</name>
<feature type="region of interest" description="Disordered" evidence="1">
    <location>
        <begin position="32"/>
        <end position="91"/>
    </location>
</feature>
<reference evidence="2 3" key="1">
    <citation type="submission" date="2020-03" db="EMBL/GenBank/DDBJ databases">
        <title>Dissostichus mawsoni Genome sequencing and assembly.</title>
        <authorList>
            <person name="Park H."/>
        </authorList>
    </citation>
    <scope>NUCLEOTIDE SEQUENCE [LARGE SCALE GENOMIC DNA]</scope>
    <source>
        <strain evidence="2">DM0001</strain>
        <tissue evidence="2">Muscle</tissue>
    </source>
</reference>